<keyword evidence="2" id="KW-1185">Reference proteome</keyword>
<sequence>MWPGRRSRPVALQQYAERGRTDLTASEVRAYAAVMSRDAGADRLRSEGAAAVHDVPGRRQSVTPAEAAASFVCGQLIVSE</sequence>
<proteinExistence type="predicted"/>
<comment type="caution">
    <text evidence="1">The sequence shown here is derived from an EMBL/GenBank/DDBJ whole genome shotgun (WGS) entry which is preliminary data.</text>
</comment>
<evidence type="ECO:0000313" key="2">
    <source>
        <dbReference type="Proteomes" id="UP000659767"/>
    </source>
</evidence>
<evidence type="ECO:0000313" key="1">
    <source>
        <dbReference type="EMBL" id="GGS32558.1"/>
    </source>
</evidence>
<reference evidence="2" key="1">
    <citation type="journal article" date="2019" name="Int. J. Syst. Evol. Microbiol.">
        <title>The Global Catalogue of Microorganisms (GCM) 10K type strain sequencing project: providing services to taxonomists for standard genome sequencing and annotation.</title>
        <authorList>
            <consortium name="The Broad Institute Genomics Platform"/>
            <consortium name="The Broad Institute Genome Sequencing Center for Infectious Disease"/>
            <person name="Wu L."/>
            <person name="Ma J."/>
        </authorList>
    </citation>
    <scope>NUCLEOTIDE SEQUENCE [LARGE SCALE GENOMIC DNA]</scope>
    <source>
        <strain evidence="2">JCM 4350</strain>
    </source>
</reference>
<dbReference type="Proteomes" id="UP000659767">
    <property type="component" value="Unassembled WGS sequence"/>
</dbReference>
<name>A0ABQ2SKI5_STRBA</name>
<accession>A0ABQ2SKI5</accession>
<gene>
    <name evidence="1" type="ORF">GCM10010253_02020</name>
</gene>
<protein>
    <submittedName>
        <fullName evidence="1">Uncharacterized protein</fullName>
    </submittedName>
</protein>
<dbReference type="EMBL" id="BMSZ01000001">
    <property type="protein sequence ID" value="GGS32558.1"/>
    <property type="molecule type" value="Genomic_DNA"/>
</dbReference>
<organism evidence="1 2">
    <name type="scientific">Streptomyces badius</name>
    <dbReference type="NCBI Taxonomy" id="1941"/>
    <lineage>
        <taxon>Bacteria</taxon>
        <taxon>Bacillati</taxon>
        <taxon>Actinomycetota</taxon>
        <taxon>Actinomycetes</taxon>
        <taxon>Kitasatosporales</taxon>
        <taxon>Streptomycetaceae</taxon>
        <taxon>Streptomyces</taxon>
    </lineage>
</organism>